<evidence type="ECO:0000313" key="3">
    <source>
        <dbReference type="Proteomes" id="UP000267841"/>
    </source>
</evidence>
<accession>A0A497XUH7</accession>
<keyword evidence="2" id="KW-0132">Cell division</keyword>
<dbReference type="Pfam" id="PF14450">
    <property type="entry name" value="FtsA"/>
    <property type="match status" value="1"/>
</dbReference>
<keyword evidence="1" id="KW-1133">Transmembrane helix</keyword>
<dbReference type="EMBL" id="RCCJ01000001">
    <property type="protein sequence ID" value="RLJ70802.1"/>
    <property type="molecule type" value="Genomic_DNA"/>
</dbReference>
<name>A0A497XUH7_9AQUI</name>
<organism evidence="2 3">
    <name type="scientific">Hydrogenivirga caldilitoris</name>
    <dbReference type="NCBI Taxonomy" id="246264"/>
    <lineage>
        <taxon>Bacteria</taxon>
        <taxon>Pseudomonadati</taxon>
        <taxon>Aquificota</taxon>
        <taxon>Aquificia</taxon>
        <taxon>Aquificales</taxon>
        <taxon>Aquificaceae</taxon>
        <taxon>Hydrogenivirga</taxon>
    </lineage>
</organism>
<keyword evidence="1" id="KW-0472">Membrane</keyword>
<proteinExistence type="predicted"/>
<dbReference type="GO" id="GO:0051301">
    <property type="term" value="P:cell division"/>
    <property type="evidence" value="ECO:0007669"/>
    <property type="project" value="UniProtKB-KW"/>
</dbReference>
<dbReference type="Gene3D" id="3.30.420.40">
    <property type="match status" value="1"/>
</dbReference>
<dbReference type="InterPro" id="IPR043129">
    <property type="entry name" value="ATPase_NBD"/>
</dbReference>
<evidence type="ECO:0000256" key="1">
    <source>
        <dbReference type="SAM" id="Phobius"/>
    </source>
</evidence>
<feature type="transmembrane region" description="Helical" evidence="1">
    <location>
        <begin position="260"/>
        <end position="281"/>
    </location>
</feature>
<dbReference type="OrthoDB" id="12213at2"/>
<comment type="caution">
    <text evidence="2">The sequence shown here is derived from an EMBL/GenBank/DDBJ whole genome shotgun (WGS) entry which is preliminary data.</text>
</comment>
<dbReference type="AlphaFoldDB" id="A0A497XUH7"/>
<dbReference type="Proteomes" id="UP000267841">
    <property type="component" value="Unassembled WGS sequence"/>
</dbReference>
<protein>
    <submittedName>
        <fullName evidence="2">Cell division protein FtsA-like protein</fullName>
    </submittedName>
</protein>
<sequence>MIYTGVDGAKSVSVDFSFLKRDWKISDRKGRRIYVVPSHLSFVKLEDTEVSNLYDLRRALALEIEERFGEVLWDVKLKGKRYYLGVVRDFPVPEDAFSIEPEIFSLARVPRALSLDDCYVLDLGRKKTTLVRVSEGQLQSYRVILKGGDYITQYLAQREGVSFEEAERIKLSEGLKNSNVRDALEKIIASLGRDIKGTILMSGGGSRMLGLRELFDKTIKNEYVSPELNSAFGASLKFVYRDCSPDFIGEELSEKELKRVMLAFGSSLLIFLISVSSMNFLGDRFVREIREAERKAFKEGFPELPTIAVRDQVKSMVTSGGYELTKDLLKLSEKLKEGVEIYKLEFKDGKLSVVGSTREEKIATELGAKSLKKTPEGAYEFEVEIE</sequence>
<reference evidence="2 3" key="1">
    <citation type="submission" date="2018-10" db="EMBL/GenBank/DDBJ databases">
        <title>Genomic Encyclopedia of Archaeal and Bacterial Type Strains, Phase II (KMG-II): from individual species to whole genera.</title>
        <authorList>
            <person name="Goeker M."/>
        </authorList>
    </citation>
    <scope>NUCLEOTIDE SEQUENCE [LARGE SCALE GENOMIC DNA]</scope>
    <source>
        <strain evidence="2 3">DSM 16510</strain>
    </source>
</reference>
<dbReference type="SUPFAM" id="SSF53067">
    <property type="entry name" value="Actin-like ATPase domain"/>
    <property type="match status" value="1"/>
</dbReference>
<keyword evidence="1" id="KW-0812">Transmembrane</keyword>
<keyword evidence="3" id="KW-1185">Reference proteome</keyword>
<keyword evidence="2" id="KW-0131">Cell cycle</keyword>
<evidence type="ECO:0000313" key="2">
    <source>
        <dbReference type="EMBL" id="RLJ70802.1"/>
    </source>
</evidence>
<dbReference type="RefSeq" id="WP_121011097.1">
    <property type="nucleotide sequence ID" value="NZ_RCCJ01000001.1"/>
</dbReference>
<gene>
    <name evidence="2" type="ORF">BCF55_1085</name>
</gene>